<protein>
    <submittedName>
        <fullName evidence="1">Uncharacterized protein</fullName>
    </submittedName>
</protein>
<dbReference type="Proteomes" id="UP000054721">
    <property type="component" value="Unassembled WGS sequence"/>
</dbReference>
<comment type="caution">
    <text evidence="1">The sequence shown here is derived from an EMBL/GenBank/DDBJ whole genome shotgun (WGS) entry which is preliminary data.</text>
</comment>
<evidence type="ECO:0000313" key="2">
    <source>
        <dbReference type="Proteomes" id="UP000054721"/>
    </source>
</evidence>
<organism evidence="1 2">
    <name type="scientific">Trichinella nativa</name>
    <dbReference type="NCBI Taxonomy" id="6335"/>
    <lineage>
        <taxon>Eukaryota</taxon>
        <taxon>Metazoa</taxon>
        <taxon>Ecdysozoa</taxon>
        <taxon>Nematoda</taxon>
        <taxon>Enoplea</taxon>
        <taxon>Dorylaimia</taxon>
        <taxon>Trichinellida</taxon>
        <taxon>Trichinellidae</taxon>
        <taxon>Trichinella</taxon>
    </lineage>
</organism>
<accession>A0A0V1KVQ1</accession>
<sequence length="82" mass="9616">MQLLLDNLRFLSLARLRSEYAIVGKDTCSFYESKLERYIWNKEKKLNYVHISQSIVVVVVQGVADLWSRCQVCDFALEICQQ</sequence>
<dbReference type="EMBL" id="JYDW01000240">
    <property type="protein sequence ID" value="KRZ51061.1"/>
    <property type="molecule type" value="Genomic_DNA"/>
</dbReference>
<gene>
    <name evidence="1" type="ORF">T02_13295</name>
</gene>
<evidence type="ECO:0000313" key="1">
    <source>
        <dbReference type="EMBL" id="KRZ51061.1"/>
    </source>
</evidence>
<name>A0A0V1KVQ1_9BILA</name>
<dbReference type="AlphaFoldDB" id="A0A0V1KVQ1"/>
<proteinExistence type="predicted"/>
<reference evidence="1 2" key="1">
    <citation type="submission" date="2015-05" db="EMBL/GenBank/DDBJ databases">
        <title>Evolution of Trichinella species and genotypes.</title>
        <authorList>
            <person name="Korhonen P.K."/>
            <person name="Edoardo P."/>
            <person name="Giuseppe L.R."/>
            <person name="Gasser R.B."/>
        </authorList>
    </citation>
    <scope>NUCLEOTIDE SEQUENCE [LARGE SCALE GENOMIC DNA]</scope>
    <source>
        <strain evidence="1">ISS10</strain>
    </source>
</reference>
<keyword evidence="2" id="KW-1185">Reference proteome</keyword>